<gene>
    <name evidence="2" type="ORF">K444DRAFT_636568</name>
</gene>
<dbReference type="AlphaFoldDB" id="A0A2J6SKD1"/>
<keyword evidence="3" id="KW-1185">Reference proteome</keyword>
<name>A0A2J6SKD1_9HELO</name>
<proteinExistence type="predicted"/>
<dbReference type="EMBL" id="KZ613912">
    <property type="protein sequence ID" value="PMD51239.1"/>
    <property type="molecule type" value="Genomic_DNA"/>
</dbReference>
<dbReference type="InterPro" id="IPR045518">
    <property type="entry name" value="2EXR"/>
</dbReference>
<dbReference type="PANTHER" id="PTHR35910:SF6">
    <property type="entry name" value="2EXR DOMAIN-CONTAINING PROTEIN"/>
    <property type="match status" value="1"/>
</dbReference>
<dbReference type="InParanoid" id="A0A2J6SKD1"/>
<evidence type="ECO:0000313" key="2">
    <source>
        <dbReference type="EMBL" id="PMD51239.1"/>
    </source>
</evidence>
<dbReference type="RefSeq" id="XP_024728143.1">
    <property type="nucleotide sequence ID" value="XM_024884010.1"/>
</dbReference>
<evidence type="ECO:0000259" key="1">
    <source>
        <dbReference type="Pfam" id="PF20150"/>
    </source>
</evidence>
<dbReference type="Proteomes" id="UP000235371">
    <property type="component" value="Unassembled WGS sequence"/>
</dbReference>
<sequence length="282" mass="32640">MTSRYFHTRHKYPPPTIKTTFPFTSSRKFTNFSKLPTELRLKIWRHCFPKPRAIVIYTKHLGWDDSGRRVHRYDSSKLHPTILAVNRESRNEALNFYIMIHGPNSFCVAFDNDRDTIYSMTPPSEWIHGDLSLKLFEEPMFECLAIGRGQDAVFHNDVRIKSLAVNEADLKNSGMARQYLELDELIIVLPSSLGFRRSDIGGGAQVPPLILGSPPHLERGEAQQKILREMEKCVKRELKEEENKGKEIKLPVIKVVQWGTLRTEEDFFCVHVTPLSLRKDHL</sequence>
<protein>
    <recommendedName>
        <fullName evidence="1">2EXR domain-containing protein</fullName>
    </recommendedName>
</protein>
<evidence type="ECO:0000313" key="3">
    <source>
        <dbReference type="Proteomes" id="UP000235371"/>
    </source>
</evidence>
<dbReference type="OrthoDB" id="3492400at2759"/>
<feature type="domain" description="2EXR" evidence="1">
    <location>
        <begin position="29"/>
        <end position="117"/>
    </location>
</feature>
<dbReference type="GeneID" id="36592087"/>
<reference evidence="2 3" key="1">
    <citation type="submission" date="2016-04" db="EMBL/GenBank/DDBJ databases">
        <title>A degradative enzymes factory behind the ericoid mycorrhizal symbiosis.</title>
        <authorList>
            <consortium name="DOE Joint Genome Institute"/>
            <person name="Martino E."/>
            <person name="Morin E."/>
            <person name="Grelet G."/>
            <person name="Kuo A."/>
            <person name="Kohler A."/>
            <person name="Daghino S."/>
            <person name="Barry K."/>
            <person name="Choi C."/>
            <person name="Cichocki N."/>
            <person name="Clum A."/>
            <person name="Copeland A."/>
            <person name="Hainaut M."/>
            <person name="Haridas S."/>
            <person name="Labutti K."/>
            <person name="Lindquist E."/>
            <person name="Lipzen A."/>
            <person name="Khouja H.-R."/>
            <person name="Murat C."/>
            <person name="Ohm R."/>
            <person name="Olson A."/>
            <person name="Spatafora J."/>
            <person name="Veneault-Fourrey C."/>
            <person name="Henrissat B."/>
            <person name="Grigoriev I."/>
            <person name="Martin F."/>
            <person name="Perotto S."/>
        </authorList>
    </citation>
    <scope>NUCLEOTIDE SEQUENCE [LARGE SCALE GENOMIC DNA]</scope>
    <source>
        <strain evidence="2 3">E</strain>
    </source>
</reference>
<dbReference type="Pfam" id="PF20150">
    <property type="entry name" value="2EXR"/>
    <property type="match status" value="1"/>
</dbReference>
<accession>A0A2J6SKD1</accession>
<organism evidence="2 3">
    <name type="scientific">Hyaloscypha bicolor E</name>
    <dbReference type="NCBI Taxonomy" id="1095630"/>
    <lineage>
        <taxon>Eukaryota</taxon>
        <taxon>Fungi</taxon>
        <taxon>Dikarya</taxon>
        <taxon>Ascomycota</taxon>
        <taxon>Pezizomycotina</taxon>
        <taxon>Leotiomycetes</taxon>
        <taxon>Helotiales</taxon>
        <taxon>Hyaloscyphaceae</taxon>
        <taxon>Hyaloscypha</taxon>
        <taxon>Hyaloscypha bicolor</taxon>
    </lineage>
</organism>
<dbReference type="PANTHER" id="PTHR35910">
    <property type="entry name" value="2EXR DOMAIN-CONTAINING PROTEIN"/>
    <property type="match status" value="1"/>
</dbReference>